<evidence type="ECO:0000256" key="2">
    <source>
        <dbReference type="ARBA" id="ARBA00010617"/>
    </source>
</evidence>
<dbReference type="InterPro" id="IPR050182">
    <property type="entry name" value="Cytochrome_P450_fam2"/>
</dbReference>
<reference evidence="10" key="2">
    <citation type="submission" date="2014-07" db="EMBL/GenBank/DDBJ databases">
        <title>A systematic study of Ichneumonosoma Meijere, Pelmatops Enderlein, Pseudopelmatops Shiraki and Soita Walker (Diptera: Tephritidae).</title>
        <authorList>
            <person name="Chen X.-L."/>
            <person name="Norrbom A."/>
            <person name="Zhu C.-D."/>
        </authorList>
    </citation>
    <scope>NUCLEOTIDE SEQUENCE</scope>
</reference>
<dbReference type="GO" id="GO:0006082">
    <property type="term" value="P:organic acid metabolic process"/>
    <property type="evidence" value="ECO:0007669"/>
    <property type="project" value="TreeGrafter"/>
</dbReference>
<keyword evidence="3 8" id="KW-0349">Heme</keyword>
<name>N0DLJ4_NILLU</name>
<dbReference type="Gene3D" id="1.10.630.10">
    <property type="entry name" value="Cytochrome P450"/>
    <property type="match status" value="1"/>
</dbReference>
<dbReference type="PROSITE" id="PS00086">
    <property type="entry name" value="CYTOCHROME_P450"/>
    <property type="match status" value="1"/>
</dbReference>
<accession>N0DLJ4</accession>
<dbReference type="GO" id="GO:0020037">
    <property type="term" value="F:heme binding"/>
    <property type="evidence" value="ECO:0007669"/>
    <property type="project" value="InterPro"/>
</dbReference>
<keyword evidence="4 8" id="KW-0479">Metal-binding</keyword>
<evidence type="ECO:0000313" key="11">
    <source>
        <dbReference type="EMBL" id="AIW79968.1"/>
    </source>
</evidence>
<feature type="binding site" description="axial binding residue" evidence="8">
    <location>
        <position position="438"/>
    </location>
    <ligand>
        <name>heme</name>
        <dbReference type="ChEBI" id="CHEBI:30413"/>
    </ligand>
    <ligandPart>
        <name>Fe</name>
        <dbReference type="ChEBI" id="CHEBI:18248"/>
    </ligandPart>
</feature>
<evidence type="ECO:0000256" key="9">
    <source>
        <dbReference type="RuleBase" id="RU000461"/>
    </source>
</evidence>
<dbReference type="InterPro" id="IPR001128">
    <property type="entry name" value="Cyt_P450"/>
</dbReference>
<keyword evidence="6 8" id="KW-0408">Iron</keyword>
<protein>
    <submittedName>
        <fullName evidence="11 12">Cytochrome P450</fullName>
    </submittedName>
    <submittedName>
        <fullName evidence="10">Cytochrome P450 CYP15G1</fullName>
    </submittedName>
</protein>
<keyword evidence="7 9" id="KW-0503">Monooxygenase</keyword>
<dbReference type="OrthoDB" id="1055148at2759"/>
<dbReference type="EMBL" id="AB746332">
    <property type="protein sequence ID" value="BAN14692.1"/>
    <property type="molecule type" value="mRNA"/>
</dbReference>
<dbReference type="AlphaFoldDB" id="N0DLJ4"/>
<comment type="cofactor">
    <cofactor evidence="1 8">
        <name>heme</name>
        <dbReference type="ChEBI" id="CHEBI:30413"/>
    </cofactor>
</comment>
<dbReference type="InterPro" id="IPR017972">
    <property type="entry name" value="Cyt_P450_CS"/>
</dbReference>
<dbReference type="InterPro" id="IPR036396">
    <property type="entry name" value="Cyt_P450_sf"/>
</dbReference>
<keyword evidence="5 9" id="KW-0560">Oxidoreductase</keyword>
<evidence type="ECO:0000256" key="3">
    <source>
        <dbReference type="ARBA" id="ARBA00022617"/>
    </source>
</evidence>
<evidence type="ECO:0000256" key="7">
    <source>
        <dbReference type="ARBA" id="ARBA00023033"/>
    </source>
</evidence>
<dbReference type="EMBL" id="KM217004">
    <property type="protein sequence ID" value="AIW79967.1"/>
    <property type="molecule type" value="mRNA"/>
</dbReference>
<dbReference type="GO" id="GO:0005506">
    <property type="term" value="F:iron ion binding"/>
    <property type="evidence" value="ECO:0007669"/>
    <property type="project" value="InterPro"/>
</dbReference>
<proteinExistence type="evidence at transcript level"/>
<dbReference type="EMBL" id="KM217005">
    <property type="protein sequence ID" value="AIW79968.1"/>
    <property type="molecule type" value="mRNA"/>
</dbReference>
<sequence>MWLEIAAVATIIVWYFYFWDIKPRHFPPGPKWLPFVGNLFEFLQLHKKLKYVHLVWQHWAETYGPIVGVKLGLDTIVVISDYKLASELLVLNEYEGRPDGFLFRLRAFGKRLGVVFTDGPFGLEQRKFCLKQLKLNGFGKSSMEDLIGQEVSEFSAYLASKCGKGLQDIYHTINVHVMNVLWSMIAGKRFSHTDEKLTLLLEQIHTSFCLQDMSGGVLNQVPIYRFFGAGKQIFNKHKHVVSLLNSFLKETIDEHRINLDPENINDVIDAYLLEIQQRNSENDFSFTEDQLIVTLMDLFMAGSDSTTNTISFLVEMLTQHPDVQQRAQNEIDSVCRGRDVCLADRKQLDYVEAVIMEVQRFCNVAPLTIPHRTKEKVKLDKYIIPKDTTVLVNLYSIHMDNKYWQDPETFRPERFLDSEGRVKFVDRLIPFGMGRRRCLGETLGRASVFKFVTAILKNFNLTAADTIAKKFSPIDGAILFPSPFTVQITPRMPVS</sequence>
<evidence type="ECO:0000256" key="8">
    <source>
        <dbReference type="PIRSR" id="PIRSR602401-1"/>
    </source>
</evidence>
<evidence type="ECO:0000256" key="1">
    <source>
        <dbReference type="ARBA" id="ARBA00001971"/>
    </source>
</evidence>
<dbReference type="SUPFAM" id="SSF48264">
    <property type="entry name" value="Cytochrome P450"/>
    <property type="match status" value="1"/>
</dbReference>
<dbReference type="PRINTS" id="PR00385">
    <property type="entry name" value="P450"/>
</dbReference>
<dbReference type="SMR" id="N0DLJ4"/>
<dbReference type="GO" id="GO:0006805">
    <property type="term" value="P:xenobiotic metabolic process"/>
    <property type="evidence" value="ECO:0007669"/>
    <property type="project" value="TreeGrafter"/>
</dbReference>
<dbReference type="EMBL" id="KM217006">
    <property type="protein sequence ID" value="AIW79969.1"/>
    <property type="molecule type" value="mRNA"/>
</dbReference>
<reference evidence="12" key="1">
    <citation type="journal article" date="2013" name="Biotechnol. Appl. Biochem.">
        <title>Function, diversity, and application of insect juvenile hormone epoxidases (CYP15).</title>
        <authorList>
            <person name="Daimon T."/>
            <person name="Shinoda T."/>
        </authorList>
    </citation>
    <scope>NUCLEOTIDE SEQUENCE</scope>
    <source>
        <strain evidence="12">Izumo</strain>
    </source>
</reference>
<organism evidence="12">
    <name type="scientific">Nilaparvata lugens</name>
    <name type="common">Brown planthopper</name>
    <dbReference type="NCBI Taxonomy" id="108931"/>
    <lineage>
        <taxon>Eukaryota</taxon>
        <taxon>Metazoa</taxon>
        <taxon>Ecdysozoa</taxon>
        <taxon>Arthropoda</taxon>
        <taxon>Hexapoda</taxon>
        <taxon>Insecta</taxon>
        <taxon>Pterygota</taxon>
        <taxon>Neoptera</taxon>
        <taxon>Paraneoptera</taxon>
        <taxon>Hemiptera</taxon>
        <taxon>Auchenorrhyncha</taxon>
        <taxon>Fulgoroidea</taxon>
        <taxon>Delphacidae</taxon>
        <taxon>Delphacinae</taxon>
        <taxon>Nilaparvata</taxon>
    </lineage>
</organism>
<comment type="similarity">
    <text evidence="2 9">Belongs to the cytochrome P450 family.</text>
</comment>
<dbReference type="Pfam" id="PF00067">
    <property type="entry name" value="p450"/>
    <property type="match status" value="1"/>
</dbReference>
<evidence type="ECO:0000256" key="4">
    <source>
        <dbReference type="ARBA" id="ARBA00022723"/>
    </source>
</evidence>
<dbReference type="GO" id="GO:0016712">
    <property type="term" value="F:oxidoreductase activity, acting on paired donors, with incorporation or reduction of molecular oxygen, reduced flavin or flavoprotein as one donor, and incorporation of one atom of oxygen"/>
    <property type="evidence" value="ECO:0007669"/>
    <property type="project" value="TreeGrafter"/>
</dbReference>
<dbReference type="PANTHER" id="PTHR24300">
    <property type="entry name" value="CYTOCHROME P450 508A4-RELATED"/>
    <property type="match status" value="1"/>
</dbReference>
<dbReference type="PANTHER" id="PTHR24300:SF376">
    <property type="entry name" value="CYTOCHROME P450 15A1"/>
    <property type="match status" value="1"/>
</dbReference>
<evidence type="ECO:0000256" key="6">
    <source>
        <dbReference type="ARBA" id="ARBA00023004"/>
    </source>
</evidence>
<dbReference type="PRINTS" id="PR00463">
    <property type="entry name" value="EP450I"/>
</dbReference>
<dbReference type="InterPro" id="IPR002401">
    <property type="entry name" value="Cyt_P450_E_grp-I"/>
</dbReference>
<evidence type="ECO:0000313" key="10">
    <source>
        <dbReference type="EMBL" id="AIW79967.1"/>
    </source>
</evidence>
<evidence type="ECO:0000313" key="12">
    <source>
        <dbReference type="EMBL" id="BAN14692.1"/>
    </source>
</evidence>
<dbReference type="GO" id="GO:0005737">
    <property type="term" value="C:cytoplasm"/>
    <property type="evidence" value="ECO:0007669"/>
    <property type="project" value="TreeGrafter"/>
</dbReference>
<dbReference type="GO" id="GO:0008395">
    <property type="term" value="F:steroid hydroxylase activity"/>
    <property type="evidence" value="ECO:0007669"/>
    <property type="project" value="TreeGrafter"/>
</dbReference>
<gene>
    <name evidence="12" type="primary">CYP15</name>
</gene>
<dbReference type="FunFam" id="1.10.630.10:FF:000036">
    <property type="entry name" value="CYtochrome P450 family"/>
    <property type="match status" value="1"/>
</dbReference>
<evidence type="ECO:0000256" key="5">
    <source>
        <dbReference type="ARBA" id="ARBA00023002"/>
    </source>
</evidence>